<comment type="caution">
    <text evidence="8">The sequence shown here is derived from an EMBL/GenBank/DDBJ whole genome shotgun (WGS) entry which is preliminary data.</text>
</comment>
<dbReference type="Proteomes" id="UP001458880">
    <property type="component" value="Unassembled WGS sequence"/>
</dbReference>
<dbReference type="PRINTS" id="PR00069">
    <property type="entry name" value="ALDKETRDTASE"/>
</dbReference>
<evidence type="ECO:0000313" key="8">
    <source>
        <dbReference type="EMBL" id="KAK9739683.1"/>
    </source>
</evidence>
<dbReference type="GO" id="GO:0016491">
    <property type="term" value="F:oxidoreductase activity"/>
    <property type="evidence" value="ECO:0007669"/>
    <property type="project" value="UniProtKB-KW"/>
</dbReference>
<evidence type="ECO:0000256" key="6">
    <source>
        <dbReference type="PIRSR" id="PIRSR000097-3"/>
    </source>
</evidence>
<dbReference type="PANTHER" id="PTHR11732">
    <property type="entry name" value="ALDO/KETO REDUCTASE"/>
    <property type="match status" value="1"/>
</dbReference>
<evidence type="ECO:0000256" key="3">
    <source>
        <dbReference type="ARBA" id="ARBA00023002"/>
    </source>
</evidence>
<dbReference type="InterPro" id="IPR036812">
    <property type="entry name" value="NAD(P)_OxRdtase_dom_sf"/>
</dbReference>
<dbReference type="FunFam" id="3.20.20.100:FF:000006">
    <property type="entry name" value="Aldo-keto reductase family 1 member A1"/>
    <property type="match status" value="1"/>
</dbReference>
<comment type="similarity">
    <text evidence="1">Belongs to the aldo/keto reductase family.</text>
</comment>
<evidence type="ECO:0000313" key="9">
    <source>
        <dbReference type="Proteomes" id="UP001458880"/>
    </source>
</evidence>
<keyword evidence="2" id="KW-0521">NADP</keyword>
<evidence type="ECO:0000259" key="7">
    <source>
        <dbReference type="Pfam" id="PF00248"/>
    </source>
</evidence>
<dbReference type="InterPro" id="IPR023210">
    <property type="entry name" value="NADP_OxRdtase_dom"/>
</dbReference>
<evidence type="ECO:0000256" key="2">
    <source>
        <dbReference type="ARBA" id="ARBA00022857"/>
    </source>
</evidence>
<feature type="binding site" evidence="5">
    <location>
        <position position="112"/>
    </location>
    <ligand>
        <name>substrate</name>
    </ligand>
</feature>
<dbReference type="PROSITE" id="PS00798">
    <property type="entry name" value="ALDOKETO_REDUCTASE_1"/>
    <property type="match status" value="1"/>
</dbReference>
<feature type="domain" description="NADP-dependent oxidoreductase" evidence="7">
    <location>
        <begin position="17"/>
        <end position="292"/>
    </location>
</feature>
<dbReference type="AlphaFoldDB" id="A0AAW1M1R7"/>
<dbReference type="InterPro" id="IPR020471">
    <property type="entry name" value="AKR"/>
</dbReference>
<evidence type="ECO:0000256" key="4">
    <source>
        <dbReference type="PIRSR" id="PIRSR000097-1"/>
    </source>
</evidence>
<protein>
    <submittedName>
        <fullName evidence="8">Aldo/keto reductase family</fullName>
    </submittedName>
</protein>
<feature type="active site" description="Proton donor" evidence="4">
    <location>
        <position position="50"/>
    </location>
</feature>
<dbReference type="PROSITE" id="PS00062">
    <property type="entry name" value="ALDOKETO_REDUCTASE_2"/>
    <property type="match status" value="1"/>
</dbReference>
<dbReference type="SUPFAM" id="SSF51430">
    <property type="entry name" value="NAD(P)-linked oxidoreductase"/>
    <property type="match status" value="1"/>
</dbReference>
<dbReference type="PROSITE" id="PS00063">
    <property type="entry name" value="ALDOKETO_REDUCTASE_3"/>
    <property type="match status" value="1"/>
</dbReference>
<dbReference type="EMBL" id="JASPKY010000072">
    <property type="protein sequence ID" value="KAK9739683.1"/>
    <property type="molecule type" value="Genomic_DNA"/>
</dbReference>
<dbReference type="PIRSF" id="PIRSF000097">
    <property type="entry name" value="AKR"/>
    <property type="match status" value="1"/>
</dbReference>
<feature type="site" description="Lowers pKa of active site Tyr" evidence="6">
    <location>
        <position position="79"/>
    </location>
</feature>
<evidence type="ECO:0000256" key="5">
    <source>
        <dbReference type="PIRSR" id="PIRSR000097-2"/>
    </source>
</evidence>
<dbReference type="InterPro" id="IPR018170">
    <property type="entry name" value="Aldo/ket_reductase_CS"/>
</dbReference>
<name>A0AAW1M1R7_POPJA</name>
<sequence length="316" mass="36121">MCDIYLQLPGGVQMPALGYGTWQSSDDSLEKGLEEALEAGYRHIDTAQAYDNEEIVGRVLKRWFDEGKLIREDVFVTTKLSMMTMYPDKVEDCLKESLRKLQLDYVDLYLIHFPITIVNTGRDIYGHPSVDYLDIWKKMEDQYFAGRTKSIGVSNFSIKKIERILKKCRVAPANNQVEMHIYLQQKNLVDFCTQNGITVVAYAPLGTRGYNEFMTKHGHQPKKLPDFLTNRTVVAIAKKHSKTPAQVLIRFLLQLGVSTIPKSVTPSRIRENFDVFDFELDENDMTALRALDAGSAGRICDFKAFGRITEHPNYSF</sequence>
<dbReference type="Pfam" id="PF00248">
    <property type="entry name" value="Aldo_ket_red"/>
    <property type="match status" value="1"/>
</dbReference>
<dbReference type="Gene3D" id="3.20.20.100">
    <property type="entry name" value="NADP-dependent oxidoreductase domain"/>
    <property type="match status" value="1"/>
</dbReference>
<keyword evidence="3" id="KW-0560">Oxidoreductase</keyword>
<gene>
    <name evidence="8" type="ORF">QE152_g8846</name>
</gene>
<organism evidence="8 9">
    <name type="scientific">Popillia japonica</name>
    <name type="common">Japanese beetle</name>
    <dbReference type="NCBI Taxonomy" id="7064"/>
    <lineage>
        <taxon>Eukaryota</taxon>
        <taxon>Metazoa</taxon>
        <taxon>Ecdysozoa</taxon>
        <taxon>Arthropoda</taxon>
        <taxon>Hexapoda</taxon>
        <taxon>Insecta</taxon>
        <taxon>Pterygota</taxon>
        <taxon>Neoptera</taxon>
        <taxon>Endopterygota</taxon>
        <taxon>Coleoptera</taxon>
        <taxon>Polyphaga</taxon>
        <taxon>Scarabaeiformia</taxon>
        <taxon>Scarabaeidae</taxon>
        <taxon>Rutelinae</taxon>
        <taxon>Popillia</taxon>
    </lineage>
</organism>
<evidence type="ECO:0000256" key="1">
    <source>
        <dbReference type="ARBA" id="ARBA00007905"/>
    </source>
</evidence>
<proteinExistence type="inferred from homology"/>
<accession>A0AAW1M1R7</accession>
<keyword evidence="9" id="KW-1185">Reference proteome</keyword>
<reference evidence="8 9" key="1">
    <citation type="journal article" date="2024" name="BMC Genomics">
        <title>De novo assembly and annotation of Popillia japonica's genome with initial clues to its potential as an invasive pest.</title>
        <authorList>
            <person name="Cucini C."/>
            <person name="Boschi S."/>
            <person name="Funari R."/>
            <person name="Cardaioli E."/>
            <person name="Iannotti N."/>
            <person name="Marturano G."/>
            <person name="Paoli F."/>
            <person name="Bruttini M."/>
            <person name="Carapelli A."/>
            <person name="Frati F."/>
            <person name="Nardi F."/>
        </authorList>
    </citation>
    <scope>NUCLEOTIDE SEQUENCE [LARGE SCALE GENOMIC DNA]</scope>
    <source>
        <strain evidence="8">DMR45628</strain>
    </source>
</reference>